<evidence type="ECO:0000313" key="2">
    <source>
        <dbReference type="Proteomes" id="UP000766550"/>
    </source>
</evidence>
<protein>
    <submittedName>
        <fullName evidence="1">Uncharacterized protein</fullName>
    </submittedName>
</protein>
<name>A0A8J7YBC0_9EURY</name>
<organism evidence="1 2">
    <name type="scientific">Haloarcula limicola</name>
    <dbReference type="NCBI Taxonomy" id="1429915"/>
    <lineage>
        <taxon>Archaea</taxon>
        <taxon>Methanobacteriati</taxon>
        <taxon>Methanobacteriota</taxon>
        <taxon>Stenosarchaea group</taxon>
        <taxon>Halobacteria</taxon>
        <taxon>Halobacteriales</taxon>
        <taxon>Haloarculaceae</taxon>
        <taxon>Haloarcula</taxon>
    </lineage>
</organism>
<dbReference type="AlphaFoldDB" id="A0A8J7YBC0"/>
<dbReference type="RefSeq" id="WP_162317614.1">
    <property type="nucleotide sequence ID" value="NZ_JAHQXF010000002.1"/>
</dbReference>
<reference evidence="1 2" key="1">
    <citation type="submission" date="2021-06" db="EMBL/GenBank/DDBJ databases">
        <title>New haloarchaea isolates fom saline soil.</title>
        <authorList>
            <person name="Duran-Viseras A."/>
            <person name="Sanchez-Porro C.S."/>
            <person name="Ventosa A."/>
        </authorList>
    </citation>
    <scope>NUCLEOTIDE SEQUENCE [LARGE SCALE GENOMIC DNA]</scope>
    <source>
        <strain evidence="1 2">JCM 183640</strain>
    </source>
</reference>
<dbReference type="EMBL" id="JAHQXF010000002">
    <property type="protein sequence ID" value="MBV0924754.1"/>
    <property type="molecule type" value="Genomic_DNA"/>
</dbReference>
<comment type="caution">
    <text evidence="1">The sequence shown here is derived from an EMBL/GenBank/DDBJ whole genome shotgun (WGS) entry which is preliminary data.</text>
</comment>
<accession>A0A8J7YBC0</accession>
<evidence type="ECO:0000313" key="1">
    <source>
        <dbReference type="EMBL" id="MBV0924754.1"/>
    </source>
</evidence>
<dbReference type="OrthoDB" id="198190at2157"/>
<dbReference type="Proteomes" id="UP000766550">
    <property type="component" value="Unassembled WGS sequence"/>
</dbReference>
<keyword evidence="2" id="KW-1185">Reference proteome</keyword>
<gene>
    <name evidence="1" type="ORF">KTS45_11140</name>
</gene>
<proteinExistence type="predicted"/>
<sequence length="299" mass="33860">MSERPTVRPVTLARLIEVTHACKGESQTTAEIEAALNVSHRRARETILEALRVGLIDEHNPEDSETWFLATQIGVDLVKAVRDENWDRVNNILEAQSPHYRALLQSLKETAPTDLETILRDLQTREQSTGRTYNQTSVEVLGDWGERLGRIQRNAFTGTYYPVERDSVTSSFTDHLLSVFDDLEETGGVSLRQRYLSIPKLREHYCEQFTCPRDPFDKALVRLAEQNVGRVELSGAPVDTVAKDAKLGIKSMTIADSGSLVSTNQSTDKVMRGVEQFGKRYYYLAVHDRDLEYDPNNDD</sequence>